<keyword evidence="1" id="KW-0805">Transcription regulation</keyword>
<dbReference type="SMART" id="SM00346">
    <property type="entry name" value="HTH_ICLR"/>
    <property type="match status" value="1"/>
</dbReference>
<dbReference type="SUPFAM" id="SSF55781">
    <property type="entry name" value="GAF domain-like"/>
    <property type="match status" value="1"/>
</dbReference>
<sequence length="294" mass="31054">MPPQDATSSAASEPAGTDGSFALTLAKGLAVLRAFRAGETYLSNRDLAERTGFSKPTVSRLARTLLELGYLRHSPTLGRYALGTAVLTLAYPMLAGLGIRHIARPFMHELANDVAGQVSMGMRDRHTMVFVESARSRAHRLTLPEIGATLSILASSMGRAYLAALAPDDRDALLEELRAAEPDGFARYAGAVEEAVETFAERGFACSFGDVRREMYACAAPLRVRVDGELVILNCGVPAAGMSREAFVETIGPKLVAMTHAIDAAAGAGLGPDQAMHAPAGAVRRVTPVPAHPS</sequence>
<feature type="domain" description="IclR-ED" evidence="5">
    <location>
        <begin position="85"/>
        <end position="268"/>
    </location>
</feature>
<proteinExistence type="predicted"/>
<dbReference type="Pfam" id="PF09339">
    <property type="entry name" value="HTH_IclR"/>
    <property type="match status" value="1"/>
</dbReference>
<evidence type="ECO:0000313" key="6">
    <source>
        <dbReference type="EMBL" id="MCP1336985.1"/>
    </source>
</evidence>
<protein>
    <submittedName>
        <fullName evidence="6">IclR family transcriptional regulator</fullName>
    </submittedName>
</protein>
<gene>
    <name evidence="6" type="ORF">NJQ99_11235</name>
</gene>
<dbReference type="InterPro" id="IPR014757">
    <property type="entry name" value="Tscrpt_reg_IclR_C"/>
</dbReference>
<keyword evidence="3" id="KW-0804">Transcription</keyword>
<dbReference type="GO" id="GO:0003677">
    <property type="term" value="F:DNA binding"/>
    <property type="evidence" value="ECO:0007669"/>
    <property type="project" value="UniProtKB-KW"/>
</dbReference>
<dbReference type="InterPro" id="IPR029016">
    <property type="entry name" value="GAF-like_dom_sf"/>
</dbReference>
<evidence type="ECO:0000256" key="3">
    <source>
        <dbReference type="ARBA" id="ARBA00023163"/>
    </source>
</evidence>
<dbReference type="PROSITE" id="PS51077">
    <property type="entry name" value="HTH_ICLR"/>
    <property type="match status" value="1"/>
</dbReference>
<name>A0A9J6PE82_9PROT</name>
<dbReference type="InterPro" id="IPR036390">
    <property type="entry name" value="WH_DNA-bd_sf"/>
</dbReference>
<dbReference type="Proteomes" id="UP001055804">
    <property type="component" value="Unassembled WGS sequence"/>
</dbReference>
<dbReference type="SUPFAM" id="SSF46785">
    <property type="entry name" value="Winged helix' DNA-binding domain"/>
    <property type="match status" value="1"/>
</dbReference>
<dbReference type="GO" id="GO:0003700">
    <property type="term" value="F:DNA-binding transcription factor activity"/>
    <property type="evidence" value="ECO:0007669"/>
    <property type="project" value="TreeGrafter"/>
</dbReference>
<dbReference type="AlphaFoldDB" id="A0A9J6PE82"/>
<dbReference type="Pfam" id="PF01614">
    <property type="entry name" value="IclR_C"/>
    <property type="match status" value="1"/>
</dbReference>
<dbReference type="EMBL" id="JAMZFT010000002">
    <property type="protein sequence ID" value="MCP1336985.1"/>
    <property type="molecule type" value="Genomic_DNA"/>
</dbReference>
<dbReference type="InterPro" id="IPR036388">
    <property type="entry name" value="WH-like_DNA-bd_sf"/>
</dbReference>
<dbReference type="Gene3D" id="1.10.10.10">
    <property type="entry name" value="Winged helix-like DNA-binding domain superfamily/Winged helix DNA-binding domain"/>
    <property type="match status" value="1"/>
</dbReference>
<evidence type="ECO:0000259" key="5">
    <source>
        <dbReference type="PROSITE" id="PS51078"/>
    </source>
</evidence>
<keyword evidence="2" id="KW-0238">DNA-binding</keyword>
<dbReference type="PANTHER" id="PTHR30136">
    <property type="entry name" value="HELIX-TURN-HELIX TRANSCRIPTIONAL REGULATOR, ICLR FAMILY"/>
    <property type="match status" value="1"/>
</dbReference>
<dbReference type="InterPro" id="IPR050707">
    <property type="entry name" value="HTH_MetabolicPath_Reg"/>
</dbReference>
<evidence type="ECO:0000259" key="4">
    <source>
        <dbReference type="PROSITE" id="PS51077"/>
    </source>
</evidence>
<comment type="caution">
    <text evidence="6">The sequence shown here is derived from an EMBL/GenBank/DDBJ whole genome shotgun (WGS) entry which is preliminary data.</text>
</comment>
<dbReference type="GO" id="GO:0045892">
    <property type="term" value="P:negative regulation of DNA-templated transcription"/>
    <property type="evidence" value="ECO:0007669"/>
    <property type="project" value="TreeGrafter"/>
</dbReference>
<accession>A0A9J6PE82</accession>
<organism evidence="6 7">
    <name type="scientific">Futiania mangrovi</name>
    <dbReference type="NCBI Taxonomy" id="2959716"/>
    <lineage>
        <taxon>Bacteria</taxon>
        <taxon>Pseudomonadati</taxon>
        <taxon>Pseudomonadota</taxon>
        <taxon>Alphaproteobacteria</taxon>
        <taxon>Futianiales</taxon>
        <taxon>Futianiaceae</taxon>
        <taxon>Futiania</taxon>
    </lineage>
</organism>
<dbReference type="Gene3D" id="3.30.450.40">
    <property type="match status" value="1"/>
</dbReference>
<dbReference type="PROSITE" id="PS51078">
    <property type="entry name" value="ICLR_ED"/>
    <property type="match status" value="1"/>
</dbReference>
<evidence type="ECO:0000256" key="1">
    <source>
        <dbReference type="ARBA" id="ARBA00023015"/>
    </source>
</evidence>
<keyword evidence="7" id="KW-1185">Reference proteome</keyword>
<dbReference type="RefSeq" id="WP_269332924.1">
    <property type="nucleotide sequence ID" value="NZ_JAMZFT010000002.1"/>
</dbReference>
<reference evidence="6" key="1">
    <citation type="submission" date="2022-06" db="EMBL/GenBank/DDBJ databases">
        <title>Isolation and Genomics of Futiania mangrovii gen. nov., sp. nov., a Rare and Metabolically-versatile member in the Class Alphaproteobacteria.</title>
        <authorList>
            <person name="Liu L."/>
            <person name="Huang W.-C."/>
            <person name="Pan J."/>
            <person name="Li J."/>
            <person name="Huang Y."/>
            <person name="Du H."/>
            <person name="Liu Y."/>
            <person name="Li M."/>
        </authorList>
    </citation>
    <scope>NUCLEOTIDE SEQUENCE</scope>
    <source>
        <strain evidence="6">FT118</strain>
    </source>
</reference>
<dbReference type="PANTHER" id="PTHR30136:SF33">
    <property type="entry name" value="TRANSCRIPTIONAL REGULATORY PROTEIN"/>
    <property type="match status" value="1"/>
</dbReference>
<evidence type="ECO:0000256" key="2">
    <source>
        <dbReference type="ARBA" id="ARBA00023125"/>
    </source>
</evidence>
<dbReference type="InterPro" id="IPR005471">
    <property type="entry name" value="Tscrpt_reg_IclR_N"/>
</dbReference>
<feature type="domain" description="HTH iclR-type" evidence="4">
    <location>
        <begin position="22"/>
        <end position="84"/>
    </location>
</feature>
<evidence type="ECO:0000313" key="7">
    <source>
        <dbReference type="Proteomes" id="UP001055804"/>
    </source>
</evidence>